<evidence type="ECO:0000313" key="2">
    <source>
        <dbReference type="EMBL" id="TDS13210.1"/>
    </source>
</evidence>
<evidence type="ECO:0000313" key="3">
    <source>
        <dbReference type="Proteomes" id="UP000294752"/>
    </source>
</evidence>
<dbReference type="InterPro" id="IPR041700">
    <property type="entry name" value="OMP_b-brl_3"/>
</dbReference>
<feature type="domain" description="Outer membrane protein beta-barrel" evidence="1">
    <location>
        <begin position="4"/>
        <end position="67"/>
    </location>
</feature>
<reference evidence="2 3" key="1">
    <citation type="submission" date="2019-03" db="EMBL/GenBank/DDBJ databases">
        <title>Genomic Encyclopedia of Type Strains, Phase III (KMG-III): the genomes of soil and plant-associated and newly described type strains.</title>
        <authorList>
            <person name="Whitman W."/>
        </authorList>
    </citation>
    <scope>NUCLEOTIDE SEQUENCE [LARGE SCALE GENOMIC DNA]</scope>
    <source>
        <strain evidence="2 3">CGMCC 1.12801</strain>
    </source>
</reference>
<accession>A0A4R7CY27</accession>
<dbReference type="Pfam" id="PF14905">
    <property type="entry name" value="OMP_b-brl_3"/>
    <property type="match status" value="1"/>
</dbReference>
<dbReference type="OrthoDB" id="905812at2"/>
<organism evidence="2 3">
    <name type="scientific">Sphingobacterium paludis</name>
    <dbReference type="NCBI Taxonomy" id="1476465"/>
    <lineage>
        <taxon>Bacteria</taxon>
        <taxon>Pseudomonadati</taxon>
        <taxon>Bacteroidota</taxon>
        <taxon>Sphingobacteriia</taxon>
        <taxon>Sphingobacteriales</taxon>
        <taxon>Sphingobacteriaceae</taxon>
        <taxon>Sphingobacterium</taxon>
    </lineage>
</organism>
<dbReference type="EMBL" id="SNZV01000005">
    <property type="protein sequence ID" value="TDS13210.1"/>
    <property type="molecule type" value="Genomic_DNA"/>
</dbReference>
<name>A0A4R7CY27_9SPHI</name>
<keyword evidence="3" id="KW-1185">Reference proteome</keyword>
<proteinExistence type="predicted"/>
<protein>
    <submittedName>
        <fullName evidence="2">Outer membrane beta-barrel protein</fullName>
    </submittedName>
</protein>
<dbReference type="Proteomes" id="UP000294752">
    <property type="component" value="Unassembled WGS sequence"/>
</dbReference>
<gene>
    <name evidence="2" type="ORF">B0I21_105344</name>
</gene>
<evidence type="ECO:0000259" key="1">
    <source>
        <dbReference type="Pfam" id="PF14905"/>
    </source>
</evidence>
<comment type="caution">
    <text evidence="2">The sequence shown here is derived from an EMBL/GenBank/DDBJ whole genome shotgun (WGS) entry which is preliminary data.</text>
</comment>
<sequence>MAIFSINYSRRIDRQRMNTLNPFRIYVNLYNSYAGNPYLRPTISNNLEFNYLLNEMISFTIFALQTKK</sequence>
<dbReference type="RefSeq" id="WP_133640689.1">
    <property type="nucleotide sequence ID" value="NZ_SNZV01000005.1"/>
</dbReference>
<dbReference type="AlphaFoldDB" id="A0A4R7CY27"/>